<dbReference type="PROSITE" id="PS00674">
    <property type="entry name" value="AAA"/>
    <property type="match status" value="2"/>
</dbReference>
<dbReference type="InterPro" id="IPR041569">
    <property type="entry name" value="AAA_lid_3"/>
</dbReference>
<keyword evidence="5" id="KW-0067">ATP-binding</keyword>
<dbReference type="GO" id="GO:0031593">
    <property type="term" value="F:polyubiquitin modification-dependent protein binding"/>
    <property type="evidence" value="ECO:0007669"/>
    <property type="project" value="TreeGrafter"/>
</dbReference>
<dbReference type="AlphaFoldDB" id="A0A8D3DDC2"/>
<evidence type="ECO:0000256" key="7">
    <source>
        <dbReference type="ARBA" id="ARBA00048883"/>
    </source>
</evidence>
<dbReference type="EC" id="3.6.4.6" evidence="2"/>
<gene>
    <name evidence="11" type="primary">zgc:136908</name>
</gene>
<dbReference type="FunFam" id="3.40.50.300:FF:000048">
    <property type="entry name" value="Transitional endoplasmic reticulum ATPase"/>
    <property type="match status" value="1"/>
</dbReference>
<comment type="similarity">
    <text evidence="1">Belongs to the AAA ATPase family.</text>
</comment>
<dbReference type="Ensembl" id="ENSSMAT00000072886.1">
    <property type="protein sequence ID" value="ENSSMAP00000057531.1"/>
    <property type="gene ID" value="ENSSMAG00000002908.2"/>
</dbReference>
<dbReference type="FunFam" id="1.10.8.60:FF:000004">
    <property type="entry name" value="Cell division control 48"/>
    <property type="match status" value="1"/>
</dbReference>
<dbReference type="InterPro" id="IPR003960">
    <property type="entry name" value="ATPase_AAA_CS"/>
</dbReference>
<dbReference type="PANTHER" id="PTHR23077:SF63">
    <property type="entry name" value="TRANSITIONAL ENDOPLASMIC RETICULUM ATPASE"/>
    <property type="match status" value="1"/>
</dbReference>
<dbReference type="SUPFAM" id="SSF54585">
    <property type="entry name" value="Cdc48 domain 2-like"/>
    <property type="match status" value="1"/>
</dbReference>
<evidence type="ECO:0000256" key="6">
    <source>
        <dbReference type="ARBA" id="ARBA00031860"/>
    </source>
</evidence>
<name>A0A8D3DDC2_SCOMX</name>
<dbReference type="Gene3D" id="6.10.20.150">
    <property type="match status" value="1"/>
</dbReference>
<dbReference type="SUPFAM" id="SSF50692">
    <property type="entry name" value="ADC-like"/>
    <property type="match status" value="1"/>
</dbReference>
<dbReference type="GO" id="GO:0005524">
    <property type="term" value="F:ATP binding"/>
    <property type="evidence" value="ECO:0007669"/>
    <property type="project" value="UniProtKB-KW"/>
</dbReference>
<dbReference type="Pfam" id="PF17862">
    <property type="entry name" value="AAA_lid_3"/>
    <property type="match status" value="2"/>
</dbReference>
<evidence type="ECO:0000313" key="11">
    <source>
        <dbReference type="Ensembl" id="ENSSMAP00000057531.1"/>
    </source>
</evidence>
<feature type="domain" description="AAA+ ATPase" evidence="8">
    <location>
        <begin position="239"/>
        <end position="375"/>
    </location>
</feature>
<sequence length="805" mass="89472">MPGPGGADLKGEDLSTAILKQKHRPNRLVVDEVTNEDSSIVSLSQGKMEELQLFRGDTVVLRGRKQRQTVCIALTDDTCGDKRIRMNRVTRSNLRVRLGDVISIHACPDIKYGKKIHILPIDDTIEGLTGSLYDVFLKPYFLEAYRPVHKGDVFLVRGSMRAVEFKVVETDPSPHCIVAPDTVIYCEGEPIKREDEEESLNDIGYDDIGGCRKQLAQIKEMVELPLRHPGLFKAIGVKPPRGILLYGPAGTGKTLVARAVANETGAFFFLINGPEIMSKLAGESESNLRKAFEEAEKNAPAIIFIDELDAIAPKREKTHGEVERRIVSQLLTLMDGLKQRAHVVVMAATNRPNSIDPALRRFGRFDREIDIGIPDTTGRLEILQIHTKNMKLSDDVDLERIGSGAHGHVGADLAALCSEAALQAIRKKMTVIDLEDESIDAELLNSLAVTMDDFQWALSQSNPSALRETVAEVPQVNWEDIGGLDKVKRELQELVQYPVEYPDKFLKFGMTPSRGVLFYGPPGCGKTLLAKAIANECQANFISIKGPEMLTMWFGESEANVRDVFDKARQAAPCILFFDELDSIAKSRGGGAGDAGGAADRVINQILTEMDGMSDKKNVFIIGATNRPDIIDSAILRPGRLDQLIYIPLPDKPSRTAVLNANLRKSPIARDVDLEYLSGITEGFSGADLTEICQRACKLAIREAIEAEIKAERQKQNRPGIPMDEDFDPVPEIRKDHFEEAMRFARRSVSDNDIRKYEMFAQTLQQSRGLGNFRYTHTYRFHSSCTRLRLLGTERDLHVHASSQS</sequence>
<dbReference type="Proteomes" id="UP000694558">
    <property type="component" value="Chromosome 8"/>
</dbReference>
<dbReference type="FunFam" id="3.40.50.300:FF:000012">
    <property type="entry name" value="Transitional endoplasmic reticulum ATPase"/>
    <property type="match status" value="1"/>
</dbReference>
<reference evidence="11" key="1">
    <citation type="submission" date="2023-05" db="EMBL/GenBank/DDBJ databases">
        <title>High-quality long-read genome of Scophthalmus maximus.</title>
        <authorList>
            <person name="Lien S."/>
            <person name="Martinez P."/>
        </authorList>
    </citation>
    <scope>NUCLEOTIDE SEQUENCE [LARGE SCALE GENOMIC DNA]</scope>
</reference>
<dbReference type="InterPro" id="IPR050168">
    <property type="entry name" value="AAA_ATPase_domain"/>
</dbReference>
<dbReference type="InterPro" id="IPR003338">
    <property type="entry name" value="CDC4_N-term_subdom"/>
</dbReference>
<feature type="domain" description="CDC48 N-terminal subdomain" evidence="10">
    <location>
        <begin position="27"/>
        <end position="110"/>
    </location>
</feature>
<evidence type="ECO:0000313" key="12">
    <source>
        <dbReference type="Proteomes" id="UP000694558"/>
    </source>
</evidence>
<comment type="catalytic activity">
    <reaction evidence="7">
        <text>ATP + H2O = ADP + phosphate + H(+)</text>
        <dbReference type="Rhea" id="RHEA:13065"/>
        <dbReference type="ChEBI" id="CHEBI:15377"/>
        <dbReference type="ChEBI" id="CHEBI:15378"/>
        <dbReference type="ChEBI" id="CHEBI:30616"/>
        <dbReference type="ChEBI" id="CHEBI:43474"/>
        <dbReference type="ChEBI" id="CHEBI:456216"/>
        <dbReference type="EC" id="3.6.4.6"/>
    </reaction>
</comment>
<dbReference type="GeneTree" id="ENSGT00940000166147"/>
<evidence type="ECO:0000256" key="2">
    <source>
        <dbReference type="ARBA" id="ARBA00012674"/>
    </source>
</evidence>
<organism evidence="11 12">
    <name type="scientific">Scophthalmus maximus</name>
    <name type="common">Turbot</name>
    <name type="synonym">Psetta maxima</name>
    <dbReference type="NCBI Taxonomy" id="52904"/>
    <lineage>
        <taxon>Eukaryota</taxon>
        <taxon>Metazoa</taxon>
        <taxon>Chordata</taxon>
        <taxon>Craniata</taxon>
        <taxon>Vertebrata</taxon>
        <taxon>Euteleostomi</taxon>
        <taxon>Actinopterygii</taxon>
        <taxon>Neopterygii</taxon>
        <taxon>Teleostei</taxon>
        <taxon>Neoteleostei</taxon>
        <taxon>Acanthomorphata</taxon>
        <taxon>Carangaria</taxon>
        <taxon>Pleuronectiformes</taxon>
        <taxon>Pleuronectoidei</taxon>
        <taxon>Scophthalmidae</taxon>
        <taxon>Scophthalmus</taxon>
    </lineage>
</organism>
<evidence type="ECO:0000256" key="5">
    <source>
        <dbReference type="ARBA" id="ARBA00022840"/>
    </source>
</evidence>
<evidence type="ECO:0000259" key="8">
    <source>
        <dbReference type="SMART" id="SM00382"/>
    </source>
</evidence>
<dbReference type="GO" id="GO:0097352">
    <property type="term" value="P:autophagosome maturation"/>
    <property type="evidence" value="ECO:0007669"/>
    <property type="project" value="TreeGrafter"/>
</dbReference>
<evidence type="ECO:0000256" key="4">
    <source>
        <dbReference type="ARBA" id="ARBA00022741"/>
    </source>
</evidence>
<dbReference type="Gene3D" id="2.40.40.20">
    <property type="match status" value="1"/>
</dbReference>
<dbReference type="InterPro" id="IPR027417">
    <property type="entry name" value="P-loop_NTPase"/>
</dbReference>
<dbReference type="NCBIfam" id="TIGR01243">
    <property type="entry name" value="CDC48"/>
    <property type="match status" value="1"/>
</dbReference>
<dbReference type="InterPro" id="IPR004201">
    <property type="entry name" value="Cdc48_dom2"/>
</dbReference>
<dbReference type="GO" id="GO:0034098">
    <property type="term" value="C:VCP-NPL4-UFD1 AAA ATPase complex"/>
    <property type="evidence" value="ECO:0007669"/>
    <property type="project" value="TreeGrafter"/>
</dbReference>
<evidence type="ECO:0000256" key="3">
    <source>
        <dbReference type="ARBA" id="ARBA00019970"/>
    </source>
</evidence>
<dbReference type="GO" id="GO:0005829">
    <property type="term" value="C:cytosol"/>
    <property type="evidence" value="ECO:0007669"/>
    <property type="project" value="TreeGrafter"/>
</dbReference>
<dbReference type="InterPro" id="IPR009010">
    <property type="entry name" value="Asp_de-COase-like_dom_sf"/>
</dbReference>
<dbReference type="CDD" id="cd19528">
    <property type="entry name" value="RecA-like_CDC48_r2-like"/>
    <property type="match status" value="1"/>
</dbReference>
<proteinExistence type="inferred from homology"/>
<dbReference type="Pfam" id="PF02359">
    <property type="entry name" value="CDC48_N"/>
    <property type="match status" value="1"/>
</dbReference>
<dbReference type="InterPro" id="IPR003593">
    <property type="entry name" value="AAA+_ATPase"/>
</dbReference>
<dbReference type="SMART" id="SM01073">
    <property type="entry name" value="CDC48_N"/>
    <property type="match status" value="1"/>
</dbReference>
<dbReference type="Pfam" id="PF02933">
    <property type="entry name" value="CDC48_2"/>
    <property type="match status" value="1"/>
</dbReference>
<evidence type="ECO:0000256" key="1">
    <source>
        <dbReference type="ARBA" id="ARBA00006914"/>
    </source>
</evidence>
<dbReference type="GO" id="GO:0016887">
    <property type="term" value="F:ATP hydrolysis activity"/>
    <property type="evidence" value="ECO:0007669"/>
    <property type="project" value="InterPro"/>
</dbReference>
<evidence type="ECO:0000259" key="9">
    <source>
        <dbReference type="SMART" id="SM01072"/>
    </source>
</evidence>
<dbReference type="Gene3D" id="3.40.50.300">
    <property type="entry name" value="P-loop containing nucleotide triphosphate hydrolases"/>
    <property type="match status" value="2"/>
</dbReference>
<dbReference type="PANTHER" id="PTHR23077">
    <property type="entry name" value="AAA-FAMILY ATPASE"/>
    <property type="match status" value="1"/>
</dbReference>
<dbReference type="GO" id="GO:0030970">
    <property type="term" value="P:retrograde protein transport, ER to cytosol"/>
    <property type="evidence" value="ECO:0007669"/>
    <property type="project" value="TreeGrafter"/>
</dbReference>
<dbReference type="Gene3D" id="1.10.8.60">
    <property type="match status" value="1"/>
</dbReference>
<dbReference type="FunFam" id="2.40.40.20:FF:000003">
    <property type="entry name" value="Transitional endoplasmic reticulum ATPase"/>
    <property type="match status" value="1"/>
</dbReference>
<dbReference type="GO" id="GO:0005634">
    <property type="term" value="C:nucleus"/>
    <property type="evidence" value="ECO:0007669"/>
    <property type="project" value="TreeGrafter"/>
</dbReference>
<dbReference type="InterPro" id="IPR003959">
    <property type="entry name" value="ATPase_AAA_core"/>
</dbReference>
<dbReference type="SUPFAM" id="SSF52540">
    <property type="entry name" value="P-loop containing nucleoside triphosphate hydrolases"/>
    <property type="match status" value="2"/>
</dbReference>
<dbReference type="FunFam" id="3.10.330.10:FF:000001">
    <property type="entry name" value="Cell division control 48"/>
    <property type="match status" value="1"/>
</dbReference>
<reference evidence="11" key="2">
    <citation type="submission" date="2025-08" db="UniProtKB">
        <authorList>
            <consortium name="Ensembl"/>
        </authorList>
    </citation>
    <scope>IDENTIFICATION</scope>
</reference>
<dbReference type="SMART" id="SM00382">
    <property type="entry name" value="AAA"/>
    <property type="match status" value="2"/>
</dbReference>
<keyword evidence="4" id="KW-0547">Nucleotide-binding</keyword>
<dbReference type="InterPro" id="IPR029067">
    <property type="entry name" value="CDC48_domain_2-like_sf"/>
</dbReference>
<dbReference type="Pfam" id="PF00004">
    <property type="entry name" value="AAA"/>
    <property type="match status" value="2"/>
</dbReference>
<dbReference type="SMART" id="SM01072">
    <property type="entry name" value="CDC48_2"/>
    <property type="match status" value="1"/>
</dbReference>
<accession>A0A8D3DDC2</accession>
<protein>
    <recommendedName>
        <fullName evidence="3">Transitional endoplasmic reticulum ATPase</fullName>
        <ecNumber evidence="2">3.6.4.6</ecNumber>
    </recommendedName>
    <alternativeName>
        <fullName evidence="6">Valosin-containing protein</fullName>
    </alternativeName>
</protein>
<dbReference type="GO" id="GO:0051228">
    <property type="term" value="P:mitotic spindle disassembly"/>
    <property type="evidence" value="ECO:0007669"/>
    <property type="project" value="TreeGrafter"/>
</dbReference>
<feature type="domain" description="CDC48" evidence="9">
    <location>
        <begin position="127"/>
        <end position="193"/>
    </location>
</feature>
<evidence type="ECO:0000259" key="10">
    <source>
        <dbReference type="SMART" id="SM01073"/>
    </source>
</evidence>
<dbReference type="CDD" id="cd19519">
    <property type="entry name" value="RecA-like_CDC48_r1-like"/>
    <property type="match status" value="1"/>
</dbReference>
<feature type="domain" description="AAA+ ATPase" evidence="8">
    <location>
        <begin position="512"/>
        <end position="651"/>
    </location>
</feature>
<dbReference type="Gene3D" id="3.10.330.10">
    <property type="match status" value="1"/>
</dbReference>
<dbReference type="InterPro" id="IPR005938">
    <property type="entry name" value="AAA_ATPase_CDC48"/>
</dbReference>